<keyword evidence="5" id="KW-1185">Reference proteome</keyword>
<proteinExistence type="predicted"/>
<reference evidence="4 5" key="1">
    <citation type="submission" date="2020-04" db="EMBL/GenBank/DDBJ databases">
        <title>Azohydromonas sp. isolated from soil.</title>
        <authorList>
            <person name="Dahal R.H."/>
        </authorList>
    </citation>
    <scope>NUCLEOTIDE SEQUENCE [LARGE SCALE GENOMIC DNA]</scope>
    <source>
        <strain evidence="4 5">G-1-1-14</strain>
    </source>
</reference>
<dbReference type="Gene3D" id="2.130.10.10">
    <property type="entry name" value="YVTN repeat-like/Quinoprotein amine dehydrogenase"/>
    <property type="match status" value="2"/>
</dbReference>
<keyword evidence="1 2" id="KW-0732">Signal</keyword>
<dbReference type="SUPFAM" id="SSF50974">
    <property type="entry name" value="Nitrous oxide reductase, N-terminal domain"/>
    <property type="match status" value="1"/>
</dbReference>
<feature type="domain" description="YNCE-like beta-propeller" evidence="3">
    <location>
        <begin position="18"/>
        <end position="91"/>
    </location>
</feature>
<evidence type="ECO:0000256" key="2">
    <source>
        <dbReference type="SAM" id="SignalP"/>
    </source>
</evidence>
<dbReference type="NCBIfam" id="TIGR03866">
    <property type="entry name" value="PQQ_ABC_repeats"/>
    <property type="match status" value="1"/>
</dbReference>
<dbReference type="InterPro" id="IPR048433">
    <property type="entry name" value="YNCE-like_beta-prop"/>
</dbReference>
<evidence type="ECO:0000313" key="5">
    <source>
        <dbReference type="Proteomes" id="UP000574067"/>
    </source>
</evidence>
<sequence length="315" mass="33028">MLAALLALWGLAASAQTAWVSSEKDNALTLVDLKTLSVAGVVPTCKRPRHMQVAPDGKRLFVACAESGQADVIDIASRKTVGRVSLGDDPEAFDFSKDGKALYVSAEDEGALVTIDAASGKTLASVPVGKEPEGVRTSPDGKLVFVTSEVANMVHAVDTATGKLVKNIAVGKRPRRMVFTPDGSQLWVTNELGASISVISVKDLAVVQTIPLELKGVRAEDITPVGLAMTRDGKTAFVGMGRANHVGVIDVASRKLARTVLVGKRAWHVALSPDESRLVATNGLSDDVTIVETATGKALKSVPVGRVPYMAVVLN</sequence>
<dbReference type="InterPro" id="IPR011045">
    <property type="entry name" value="N2O_reductase_N"/>
</dbReference>
<dbReference type="PANTHER" id="PTHR47197">
    <property type="entry name" value="PROTEIN NIRF"/>
    <property type="match status" value="1"/>
</dbReference>
<protein>
    <submittedName>
        <fullName evidence="4">PQQ-dependent catabolism-associated beta-propeller protein</fullName>
    </submittedName>
</protein>
<dbReference type="InterPro" id="IPR011964">
    <property type="entry name" value="YVTN_b-propeller_repeat"/>
</dbReference>
<dbReference type="Pfam" id="PF21783">
    <property type="entry name" value="YNCE"/>
    <property type="match status" value="1"/>
</dbReference>
<dbReference type="InterPro" id="IPR019405">
    <property type="entry name" value="Lactonase_7-beta_prop"/>
</dbReference>
<gene>
    <name evidence="4" type="ORF">HHL10_07115</name>
</gene>
<name>A0A848F552_9BURK</name>
<dbReference type="InterPro" id="IPR051200">
    <property type="entry name" value="Host-pathogen_enzymatic-act"/>
</dbReference>
<dbReference type="Proteomes" id="UP000574067">
    <property type="component" value="Unassembled WGS sequence"/>
</dbReference>
<dbReference type="AlphaFoldDB" id="A0A848F552"/>
<organism evidence="4 5">
    <name type="scientific">Azohydromonas caseinilytica</name>
    <dbReference type="NCBI Taxonomy" id="2728836"/>
    <lineage>
        <taxon>Bacteria</taxon>
        <taxon>Pseudomonadati</taxon>
        <taxon>Pseudomonadota</taxon>
        <taxon>Betaproteobacteria</taxon>
        <taxon>Burkholderiales</taxon>
        <taxon>Sphaerotilaceae</taxon>
        <taxon>Azohydromonas</taxon>
    </lineage>
</organism>
<evidence type="ECO:0000256" key="1">
    <source>
        <dbReference type="ARBA" id="ARBA00022729"/>
    </source>
</evidence>
<dbReference type="InterPro" id="IPR015943">
    <property type="entry name" value="WD40/YVTN_repeat-like_dom_sf"/>
</dbReference>
<comment type="caution">
    <text evidence="4">The sequence shown here is derived from an EMBL/GenBank/DDBJ whole genome shotgun (WGS) entry which is preliminary data.</text>
</comment>
<evidence type="ECO:0000259" key="3">
    <source>
        <dbReference type="Pfam" id="PF21783"/>
    </source>
</evidence>
<dbReference type="EMBL" id="JABBFW010000003">
    <property type="protein sequence ID" value="NML14744.1"/>
    <property type="molecule type" value="Genomic_DNA"/>
</dbReference>
<feature type="signal peptide" evidence="2">
    <location>
        <begin position="1"/>
        <end position="17"/>
    </location>
</feature>
<dbReference type="InterPro" id="IPR022456">
    <property type="entry name" value="PQQ_b_propeller"/>
</dbReference>
<accession>A0A848F552</accession>
<dbReference type="RefSeq" id="WP_169159666.1">
    <property type="nucleotide sequence ID" value="NZ_JABBFW010000003.1"/>
</dbReference>
<dbReference type="NCBIfam" id="TIGR02276">
    <property type="entry name" value="beta_rpt_yvtn"/>
    <property type="match status" value="2"/>
</dbReference>
<feature type="chain" id="PRO_5032491172" evidence="2">
    <location>
        <begin position="18"/>
        <end position="315"/>
    </location>
</feature>
<evidence type="ECO:0000313" key="4">
    <source>
        <dbReference type="EMBL" id="NML14744.1"/>
    </source>
</evidence>
<dbReference type="PANTHER" id="PTHR47197:SF3">
    <property type="entry name" value="DIHYDRO-HEME D1 DEHYDROGENASE"/>
    <property type="match status" value="1"/>
</dbReference>
<dbReference type="Pfam" id="PF10282">
    <property type="entry name" value="Lactonase"/>
    <property type="match status" value="1"/>
</dbReference>